<dbReference type="GO" id="GO:0000045">
    <property type="term" value="P:autophagosome assembly"/>
    <property type="evidence" value="ECO:0007669"/>
    <property type="project" value="TreeGrafter"/>
</dbReference>
<evidence type="ECO:0000256" key="6">
    <source>
        <dbReference type="SAM" id="MobiDB-lite"/>
    </source>
</evidence>
<name>A0A9N8YPU9_9GLOM</name>
<dbReference type="EC" id="2.7.11.1" evidence="1"/>
<keyword evidence="9" id="KW-1185">Reference proteome</keyword>
<sequence length="1099" mass="127623">MPHSKIYQHVEKEVTDKKINLIKYDKFRQPPSELVDPKDIQMQFVKLWDDKIVNLSLLRNLEQYDEIAARNGTSYFFVREYAATNLRDYLNSKGALLKWKEKLTLTSQIVNGLRFLHDRGVIHSDLNPKNIVMHEEIPKLTNIGMSQIRQSNEPSLSRYDPPEIWHNRPNCAKILEELKNVSSLEVYKIENPTGVRKSRPRTYVDTTCELNYEELLKANQLRAELINHFALNKGRNLDGFDFSPAKEFILHNNGDLKIDRVYMHSPTIYLPKSQDSPWKHLNNSSLFENQDKKIKDPKDDDVRIHVPVVTVKYTCKTATNEFVEKIRTALNSDSSEIKENLKKAFNDYGNYVAKKVTLGGVITIRNWSKVPAESRSYLRCYIQWAILYGKGGAKKIFEEIPLDRIPQLETYINMMTVGDLYTWFKSIYDLNFVDVISYEEVIPSYELLPDNLKNKIFKVLNFAPDEKCYISLIPNIPTDYEKQDILKWIIRRPPHHLYLSDWVQSNKLQHGVILQQLSLGHGKFAAFTFLREPEITEINKIIVSLIQPKTRQEAYLLENGIILKEEDALELDKIPFAEYSSTLNHPLEDFQHSTNKQSRTIYCQVSVNTVKISFNLSDIKALSDFSYAVNSALQSNIPFKNLCEQFGNNFGHLLSRTFTLGGTLSKKYEYTGINLPKNIVLEYDITDLQTPQNIKDKLKEWNEEFQDLDTTYFLNNDGDIINHDKIDDWLKDLFENRHSDWNVVASEDWTPLYKIMKKTHKNIDEMFDDRYHVVCNGEESLSRDQTTAIIKFPESLFDDKYYIYGVVVKKNINGNWEGIPKITVRFDYFNNNGCAAYIYKNCDMSLIQEDLKLLWFVLGSPKGFCSNINRSVKVTYGEFDVDHTQTMVKLTSKKLTSNCVLITSIVSRKDTVFYTIKPMRWSKTTINIEIQEDSINLVSDSEENLEDGYEDTGSDGEKDDFETNKKEQIPQEKVVLRWCIVDMDERGFIIGGGNIYPLSLFGDCLDEANEDFDDESIPIEPRFPPQMSLEDAIKQHTDPNGNTLEAWKTFVNLSRRGNFIADYWIGYYLQQDILKSKTLYEEDIEDSISEVTASFIVIR</sequence>
<dbReference type="SMART" id="SM00220">
    <property type="entry name" value="S_TKc"/>
    <property type="match status" value="1"/>
</dbReference>
<dbReference type="GO" id="GO:0004674">
    <property type="term" value="F:protein serine/threonine kinase activity"/>
    <property type="evidence" value="ECO:0007669"/>
    <property type="project" value="UniProtKB-EC"/>
</dbReference>
<comment type="caution">
    <text evidence="8">The sequence shown here is derived from an EMBL/GenBank/DDBJ whole genome shotgun (WGS) entry which is preliminary data.</text>
</comment>
<evidence type="ECO:0000256" key="4">
    <source>
        <dbReference type="ARBA" id="ARBA00022777"/>
    </source>
</evidence>
<dbReference type="EMBL" id="CAJVPY010000077">
    <property type="protein sequence ID" value="CAG8448411.1"/>
    <property type="molecule type" value="Genomic_DNA"/>
</dbReference>
<dbReference type="GO" id="GO:0005524">
    <property type="term" value="F:ATP binding"/>
    <property type="evidence" value="ECO:0007669"/>
    <property type="project" value="UniProtKB-KW"/>
</dbReference>
<feature type="compositionally biased region" description="Acidic residues" evidence="6">
    <location>
        <begin position="941"/>
        <end position="960"/>
    </location>
</feature>
<feature type="domain" description="Protein kinase" evidence="7">
    <location>
        <begin position="1"/>
        <end position="346"/>
    </location>
</feature>
<dbReference type="GO" id="GO:0005829">
    <property type="term" value="C:cytosol"/>
    <property type="evidence" value="ECO:0007669"/>
    <property type="project" value="TreeGrafter"/>
</dbReference>
<evidence type="ECO:0000313" key="9">
    <source>
        <dbReference type="Proteomes" id="UP000789405"/>
    </source>
</evidence>
<evidence type="ECO:0000256" key="1">
    <source>
        <dbReference type="ARBA" id="ARBA00012513"/>
    </source>
</evidence>
<proteinExistence type="predicted"/>
<feature type="region of interest" description="Disordered" evidence="6">
    <location>
        <begin position="941"/>
        <end position="964"/>
    </location>
</feature>
<dbReference type="GO" id="GO:0010506">
    <property type="term" value="P:regulation of autophagy"/>
    <property type="evidence" value="ECO:0007669"/>
    <property type="project" value="InterPro"/>
</dbReference>
<dbReference type="GO" id="GO:0005776">
    <property type="term" value="C:autophagosome"/>
    <property type="evidence" value="ECO:0007669"/>
    <property type="project" value="TreeGrafter"/>
</dbReference>
<dbReference type="Proteomes" id="UP000789405">
    <property type="component" value="Unassembled WGS sequence"/>
</dbReference>
<evidence type="ECO:0000256" key="2">
    <source>
        <dbReference type="ARBA" id="ARBA00022679"/>
    </source>
</evidence>
<organism evidence="8 9">
    <name type="scientific">Dentiscutata erythropus</name>
    <dbReference type="NCBI Taxonomy" id="1348616"/>
    <lineage>
        <taxon>Eukaryota</taxon>
        <taxon>Fungi</taxon>
        <taxon>Fungi incertae sedis</taxon>
        <taxon>Mucoromycota</taxon>
        <taxon>Glomeromycotina</taxon>
        <taxon>Glomeromycetes</taxon>
        <taxon>Diversisporales</taxon>
        <taxon>Gigasporaceae</taxon>
        <taxon>Dentiscutata</taxon>
    </lineage>
</organism>
<dbReference type="GO" id="GO:0016020">
    <property type="term" value="C:membrane"/>
    <property type="evidence" value="ECO:0007669"/>
    <property type="project" value="TreeGrafter"/>
</dbReference>
<dbReference type="PANTHER" id="PTHR24348">
    <property type="entry name" value="SERINE/THREONINE-PROTEIN KINASE UNC-51-RELATED"/>
    <property type="match status" value="1"/>
</dbReference>
<reference evidence="8" key="1">
    <citation type="submission" date="2021-06" db="EMBL/GenBank/DDBJ databases">
        <authorList>
            <person name="Kallberg Y."/>
            <person name="Tangrot J."/>
            <person name="Rosling A."/>
        </authorList>
    </citation>
    <scope>NUCLEOTIDE SEQUENCE</scope>
    <source>
        <strain evidence="8">MA453B</strain>
    </source>
</reference>
<dbReference type="InterPro" id="IPR011009">
    <property type="entry name" value="Kinase-like_dom_sf"/>
</dbReference>
<dbReference type="Pfam" id="PF00069">
    <property type="entry name" value="Pkinase"/>
    <property type="match status" value="1"/>
</dbReference>
<dbReference type="PANTHER" id="PTHR24348:SF22">
    <property type="entry name" value="NON-SPECIFIC SERINE_THREONINE PROTEIN KINASE"/>
    <property type="match status" value="1"/>
</dbReference>
<protein>
    <recommendedName>
        <fullName evidence="1">non-specific serine/threonine protein kinase</fullName>
        <ecNumber evidence="1">2.7.11.1</ecNumber>
    </recommendedName>
</protein>
<dbReference type="Gene3D" id="1.10.510.10">
    <property type="entry name" value="Transferase(Phosphotransferase) domain 1"/>
    <property type="match status" value="1"/>
</dbReference>
<dbReference type="GO" id="GO:0000407">
    <property type="term" value="C:phagophore assembly site"/>
    <property type="evidence" value="ECO:0007669"/>
    <property type="project" value="TreeGrafter"/>
</dbReference>
<dbReference type="OrthoDB" id="626167at2759"/>
<keyword evidence="5" id="KW-0067">ATP-binding</keyword>
<dbReference type="PROSITE" id="PS50011">
    <property type="entry name" value="PROTEIN_KINASE_DOM"/>
    <property type="match status" value="1"/>
</dbReference>
<keyword evidence="4" id="KW-0418">Kinase</keyword>
<keyword evidence="3" id="KW-0547">Nucleotide-binding</keyword>
<evidence type="ECO:0000259" key="7">
    <source>
        <dbReference type="PROSITE" id="PS50011"/>
    </source>
</evidence>
<dbReference type="SUPFAM" id="SSF56112">
    <property type="entry name" value="Protein kinase-like (PK-like)"/>
    <property type="match status" value="1"/>
</dbReference>
<accession>A0A9N8YPU9</accession>
<evidence type="ECO:0000313" key="8">
    <source>
        <dbReference type="EMBL" id="CAG8448411.1"/>
    </source>
</evidence>
<dbReference type="InterPro" id="IPR000719">
    <property type="entry name" value="Prot_kinase_dom"/>
</dbReference>
<dbReference type="AlphaFoldDB" id="A0A9N8YPU9"/>
<evidence type="ECO:0000256" key="5">
    <source>
        <dbReference type="ARBA" id="ARBA00022840"/>
    </source>
</evidence>
<gene>
    <name evidence="8" type="ORF">DERYTH_LOCUS364</name>
</gene>
<dbReference type="InterPro" id="IPR045269">
    <property type="entry name" value="Atg1-like"/>
</dbReference>
<evidence type="ECO:0000256" key="3">
    <source>
        <dbReference type="ARBA" id="ARBA00022741"/>
    </source>
</evidence>
<keyword evidence="2" id="KW-0808">Transferase</keyword>